<protein>
    <submittedName>
        <fullName evidence="2">Uncharacterized protein</fullName>
    </submittedName>
</protein>
<name>A0A392RFG7_9FABA</name>
<reference evidence="2 3" key="1">
    <citation type="journal article" date="2018" name="Front. Plant Sci.">
        <title>Red Clover (Trifolium pratense) and Zigzag Clover (T. medium) - A Picture of Genomic Similarities and Differences.</title>
        <authorList>
            <person name="Dluhosova J."/>
            <person name="Istvanek J."/>
            <person name="Nedelnik J."/>
            <person name="Repkova J."/>
        </authorList>
    </citation>
    <scope>NUCLEOTIDE SEQUENCE [LARGE SCALE GENOMIC DNA]</scope>
    <source>
        <strain evidence="3">cv. 10/8</strain>
        <tissue evidence="2">Leaf</tissue>
    </source>
</reference>
<dbReference type="AlphaFoldDB" id="A0A392RFG7"/>
<evidence type="ECO:0000313" key="3">
    <source>
        <dbReference type="Proteomes" id="UP000265520"/>
    </source>
</evidence>
<feature type="compositionally biased region" description="Basic and acidic residues" evidence="1">
    <location>
        <begin position="16"/>
        <end position="27"/>
    </location>
</feature>
<dbReference type="Proteomes" id="UP000265520">
    <property type="component" value="Unassembled WGS sequence"/>
</dbReference>
<dbReference type="EMBL" id="LXQA010217968">
    <property type="protein sequence ID" value="MCI34882.1"/>
    <property type="molecule type" value="Genomic_DNA"/>
</dbReference>
<accession>A0A392RFG7</accession>
<comment type="caution">
    <text evidence="2">The sequence shown here is derived from an EMBL/GenBank/DDBJ whole genome shotgun (WGS) entry which is preliminary data.</text>
</comment>
<feature type="compositionally biased region" description="Basic and acidic residues" evidence="1">
    <location>
        <begin position="33"/>
        <end position="46"/>
    </location>
</feature>
<sequence length="71" mass="8137">MRQNHLRKQPRVHRHGGGESKAKKAADLNKSGRNRDQGQKSEDRETPTTQRSTTNHPESATTRFDDAERNQ</sequence>
<proteinExistence type="predicted"/>
<evidence type="ECO:0000256" key="1">
    <source>
        <dbReference type="SAM" id="MobiDB-lite"/>
    </source>
</evidence>
<feature type="compositionally biased region" description="Basic residues" evidence="1">
    <location>
        <begin position="1"/>
        <end position="15"/>
    </location>
</feature>
<keyword evidence="3" id="KW-1185">Reference proteome</keyword>
<feature type="compositionally biased region" description="Polar residues" evidence="1">
    <location>
        <begin position="47"/>
        <end position="62"/>
    </location>
</feature>
<feature type="region of interest" description="Disordered" evidence="1">
    <location>
        <begin position="1"/>
        <end position="71"/>
    </location>
</feature>
<evidence type="ECO:0000313" key="2">
    <source>
        <dbReference type="EMBL" id="MCI34882.1"/>
    </source>
</evidence>
<organism evidence="2 3">
    <name type="scientific">Trifolium medium</name>
    <dbReference type="NCBI Taxonomy" id="97028"/>
    <lineage>
        <taxon>Eukaryota</taxon>
        <taxon>Viridiplantae</taxon>
        <taxon>Streptophyta</taxon>
        <taxon>Embryophyta</taxon>
        <taxon>Tracheophyta</taxon>
        <taxon>Spermatophyta</taxon>
        <taxon>Magnoliopsida</taxon>
        <taxon>eudicotyledons</taxon>
        <taxon>Gunneridae</taxon>
        <taxon>Pentapetalae</taxon>
        <taxon>rosids</taxon>
        <taxon>fabids</taxon>
        <taxon>Fabales</taxon>
        <taxon>Fabaceae</taxon>
        <taxon>Papilionoideae</taxon>
        <taxon>50 kb inversion clade</taxon>
        <taxon>NPAAA clade</taxon>
        <taxon>Hologalegina</taxon>
        <taxon>IRL clade</taxon>
        <taxon>Trifolieae</taxon>
        <taxon>Trifolium</taxon>
    </lineage>
</organism>